<keyword evidence="14" id="KW-1185">Reference proteome</keyword>
<dbReference type="Gene3D" id="1.20.1070.10">
    <property type="entry name" value="Rhodopsin 7-helix transmembrane proteins"/>
    <property type="match status" value="1"/>
</dbReference>
<keyword evidence="3 10" id="KW-0812">Transmembrane</keyword>
<evidence type="ECO:0000256" key="3">
    <source>
        <dbReference type="ARBA" id="ARBA00022692"/>
    </source>
</evidence>
<dbReference type="AlphaFoldDB" id="A0AAU9Y0D8"/>
<feature type="transmembrane region" description="Helical" evidence="11">
    <location>
        <begin position="25"/>
        <end position="50"/>
    </location>
</feature>
<comment type="similarity">
    <text evidence="10">Belongs to the G-protein coupled receptor 1 family.</text>
</comment>
<dbReference type="PROSITE" id="PS50262">
    <property type="entry name" value="G_PROTEIN_RECEP_F1_2"/>
    <property type="match status" value="1"/>
</dbReference>
<comment type="caution">
    <text evidence="13">The sequence shown here is derived from an EMBL/GenBank/DDBJ whole genome shotgun (WGS) entry which is preliminary data.</text>
</comment>
<keyword evidence="6 11" id="KW-0472">Membrane</keyword>
<dbReference type="Pfam" id="PF00001">
    <property type="entry name" value="7tm_1"/>
    <property type="match status" value="2"/>
</dbReference>
<dbReference type="GO" id="GO:0004930">
    <property type="term" value="F:G protein-coupled receptor activity"/>
    <property type="evidence" value="ECO:0007669"/>
    <property type="project" value="UniProtKB-KW"/>
</dbReference>
<keyword evidence="9 10" id="KW-0807">Transducer</keyword>
<dbReference type="PANTHER" id="PTHR24246">
    <property type="entry name" value="OLFACTORY RECEPTOR AND ADENOSINE RECEPTOR"/>
    <property type="match status" value="1"/>
</dbReference>
<feature type="transmembrane region" description="Helical" evidence="11">
    <location>
        <begin position="175"/>
        <end position="197"/>
    </location>
</feature>
<dbReference type="CDD" id="cd00637">
    <property type="entry name" value="7tm_classA_rhodopsin-like"/>
    <property type="match status" value="1"/>
</dbReference>
<dbReference type="GO" id="GO:0005886">
    <property type="term" value="C:plasma membrane"/>
    <property type="evidence" value="ECO:0007669"/>
    <property type="project" value="UniProtKB-SubCell"/>
</dbReference>
<feature type="transmembrane region" description="Helical" evidence="11">
    <location>
        <begin position="291"/>
        <end position="310"/>
    </location>
</feature>
<gene>
    <name evidence="13" type="ORF">PMEA_00035644</name>
</gene>
<feature type="transmembrane region" description="Helical" evidence="11">
    <location>
        <begin position="62"/>
        <end position="82"/>
    </location>
</feature>
<keyword evidence="2" id="KW-1003">Cell membrane</keyword>
<keyword evidence="5 10" id="KW-0297">G-protein coupled receptor</keyword>
<keyword evidence="4 11" id="KW-1133">Transmembrane helix</keyword>
<evidence type="ECO:0000256" key="5">
    <source>
        <dbReference type="ARBA" id="ARBA00023040"/>
    </source>
</evidence>
<feature type="domain" description="G-protein coupled receptors family 1 profile" evidence="12">
    <location>
        <begin position="42"/>
        <end position="308"/>
    </location>
</feature>
<dbReference type="InterPro" id="IPR017452">
    <property type="entry name" value="GPCR_Rhodpsn_7TM"/>
</dbReference>
<evidence type="ECO:0000256" key="2">
    <source>
        <dbReference type="ARBA" id="ARBA00022475"/>
    </source>
</evidence>
<evidence type="ECO:0000256" key="8">
    <source>
        <dbReference type="ARBA" id="ARBA00023180"/>
    </source>
</evidence>
<dbReference type="SMART" id="SM01381">
    <property type="entry name" value="7TM_GPCR_Srsx"/>
    <property type="match status" value="1"/>
</dbReference>
<keyword evidence="8" id="KW-0325">Glycoprotein</keyword>
<evidence type="ECO:0000313" key="14">
    <source>
        <dbReference type="Proteomes" id="UP001159428"/>
    </source>
</evidence>
<name>A0AAU9Y0D8_9CNID</name>
<comment type="subcellular location">
    <subcellularLocation>
        <location evidence="1">Cell membrane</location>
        <topology evidence="1">Multi-pass membrane protein</topology>
    </subcellularLocation>
</comment>
<reference evidence="13 14" key="1">
    <citation type="submission" date="2022-05" db="EMBL/GenBank/DDBJ databases">
        <authorList>
            <consortium name="Genoscope - CEA"/>
            <person name="William W."/>
        </authorList>
    </citation>
    <scope>NUCLEOTIDE SEQUENCE [LARGE SCALE GENOMIC DNA]</scope>
</reference>
<keyword evidence="7 10" id="KW-0675">Receptor</keyword>
<evidence type="ECO:0000259" key="12">
    <source>
        <dbReference type="PROSITE" id="PS50262"/>
    </source>
</evidence>
<organism evidence="13 14">
    <name type="scientific">Pocillopora meandrina</name>
    <dbReference type="NCBI Taxonomy" id="46732"/>
    <lineage>
        <taxon>Eukaryota</taxon>
        <taxon>Metazoa</taxon>
        <taxon>Cnidaria</taxon>
        <taxon>Anthozoa</taxon>
        <taxon>Hexacorallia</taxon>
        <taxon>Scleractinia</taxon>
        <taxon>Astrocoeniina</taxon>
        <taxon>Pocilloporidae</taxon>
        <taxon>Pocillopora</taxon>
    </lineage>
</organism>
<dbReference type="EMBL" id="CALNXJ010000094">
    <property type="protein sequence ID" value="CAH3163635.1"/>
    <property type="molecule type" value="Genomic_DNA"/>
</dbReference>
<accession>A0AAU9Y0D8</accession>
<protein>
    <recommendedName>
        <fullName evidence="12">G-protein coupled receptors family 1 profile domain-containing protein</fullName>
    </recommendedName>
</protein>
<evidence type="ECO:0000256" key="6">
    <source>
        <dbReference type="ARBA" id="ARBA00023136"/>
    </source>
</evidence>
<feature type="transmembrane region" description="Helical" evidence="11">
    <location>
        <begin position="256"/>
        <end position="279"/>
    </location>
</feature>
<evidence type="ECO:0000256" key="11">
    <source>
        <dbReference type="SAM" id="Phobius"/>
    </source>
</evidence>
<dbReference type="PRINTS" id="PR00237">
    <property type="entry name" value="GPCRRHODOPSN"/>
</dbReference>
<evidence type="ECO:0000313" key="13">
    <source>
        <dbReference type="EMBL" id="CAH3163635.1"/>
    </source>
</evidence>
<proteinExistence type="inferred from homology"/>
<dbReference type="PROSITE" id="PS00237">
    <property type="entry name" value="G_PROTEIN_RECEP_F1_1"/>
    <property type="match status" value="1"/>
</dbReference>
<dbReference type="PANTHER" id="PTHR24246:SF27">
    <property type="entry name" value="ADENOSINE RECEPTOR, ISOFORM A"/>
    <property type="match status" value="1"/>
</dbReference>
<evidence type="ECO:0000256" key="10">
    <source>
        <dbReference type="RuleBase" id="RU000688"/>
    </source>
</evidence>
<dbReference type="SUPFAM" id="SSF81321">
    <property type="entry name" value="Family A G protein-coupled receptor-like"/>
    <property type="match status" value="1"/>
</dbReference>
<evidence type="ECO:0000256" key="9">
    <source>
        <dbReference type="ARBA" id="ARBA00023224"/>
    </source>
</evidence>
<feature type="transmembrane region" description="Helical" evidence="11">
    <location>
        <begin position="144"/>
        <end position="163"/>
    </location>
</feature>
<evidence type="ECO:0000256" key="1">
    <source>
        <dbReference type="ARBA" id="ARBA00004651"/>
    </source>
</evidence>
<dbReference type="Proteomes" id="UP001159428">
    <property type="component" value="Unassembled WGS sequence"/>
</dbReference>
<evidence type="ECO:0000256" key="7">
    <source>
        <dbReference type="ARBA" id="ARBA00023170"/>
    </source>
</evidence>
<evidence type="ECO:0000256" key="4">
    <source>
        <dbReference type="ARBA" id="ARBA00022989"/>
    </source>
</evidence>
<sequence>MAASISTNTSSEEQAETASVGSYSVLLASCVEILLCLFGTVGNSLTIVVICKSKSLQVVSNFLLASLAFADLLVSAVLVPMRASQHMATYRGTTVPTMVIEIAGFIGRVNIIASISSLAAMSIDRYVALSHPIFYLSSVKFAKGQVSLAIALIWIVALIVTFLPKFPGVSDKPFLAFFVGFVLLVTLIIAVTYYKIFKIASKAIRERRTNSRFASKVVRLSFVAALEPKLCHYVDKQQTDRDVRVQKGERKAAGTIAFVIGAFIILVYPRIILILYHFATPETTKSKEARFWIRILLYSNSVVNPPLYAWRHNEFKRKFKKFFLKCWRCCLCQKLKVLRKSSSNKTVNFGLGEGWGAVAQILTLKVIKFESYLVFEPLSQLLQLLLENVRLEVKSFQS</sequence>
<dbReference type="InterPro" id="IPR000276">
    <property type="entry name" value="GPCR_Rhodpsn"/>
</dbReference>